<dbReference type="AlphaFoldDB" id="A0A1L7RL55"/>
<dbReference type="GO" id="GO:0003697">
    <property type="term" value="F:single-stranded DNA binding"/>
    <property type="evidence" value="ECO:0007669"/>
    <property type="project" value="InterPro"/>
</dbReference>
<protein>
    <recommendedName>
        <fullName evidence="3">Single-stranded DNA-binding protein</fullName>
    </recommendedName>
</protein>
<dbReference type="Gene3D" id="2.40.50.140">
    <property type="entry name" value="Nucleic acid-binding proteins"/>
    <property type="match status" value="1"/>
</dbReference>
<feature type="compositionally biased region" description="Low complexity" evidence="4">
    <location>
        <begin position="168"/>
        <end position="183"/>
    </location>
</feature>
<evidence type="ECO:0000256" key="2">
    <source>
        <dbReference type="PROSITE-ProRule" id="PRU00252"/>
    </source>
</evidence>
<dbReference type="InterPro" id="IPR012340">
    <property type="entry name" value="NA-bd_OB-fold"/>
</dbReference>
<dbReference type="InterPro" id="IPR011344">
    <property type="entry name" value="ssDNA-bd"/>
</dbReference>
<gene>
    <name evidence="5" type="ORF">AAM4_0407</name>
</gene>
<sequence>MSRQLDLVIQGVLGTNPAVTRTAGGRPYCYFRLATSPSFRTADGWQDGDTIWFTAKSWGPLAENLGRSLHKGDPVVLVGRFSQENWSKGTEQFTTNVLTVSCGGHDLTRGESRFMRIVHSANTAEAGDAGTGEESAATTSAGSADTAGSTAAAGMTDAAAPAASAPAAATSAGSAVTGAVAGPDEVIRPTGQNPPPVGPSQSFSAAGSTSGPAADASSFDYTLADEDG</sequence>
<dbReference type="CDD" id="cd04496">
    <property type="entry name" value="SSB_OBF"/>
    <property type="match status" value="1"/>
</dbReference>
<proteinExistence type="predicted"/>
<evidence type="ECO:0000256" key="1">
    <source>
        <dbReference type="ARBA" id="ARBA00023125"/>
    </source>
</evidence>
<dbReference type="PROSITE" id="PS50935">
    <property type="entry name" value="SSB"/>
    <property type="match status" value="1"/>
</dbReference>
<dbReference type="NCBIfam" id="TIGR00621">
    <property type="entry name" value="ssb"/>
    <property type="match status" value="1"/>
</dbReference>
<reference evidence="5" key="1">
    <citation type="submission" date="2014-07" db="EMBL/GenBank/DDBJ databases">
        <authorList>
            <person name="Zhang J.E."/>
            <person name="Yang H."/>
            <person name="Guo J."/>
            <person name="Deng Z."/>
            <person name="Luo H."/>
            <person name="Luo M."/>
            <person name="Zhao B."/>
        </authorList>
    </citation>
    <scope>NUCLEOTIDE SEQUENCE</scope>
    <source>
        <strain evidence="5">AM4</strain>
    </source>
</reference>
<evidence type="ECO:0000313" key="5">
    <source>
        <dbReference type="EMBL" id="CED90302.1"/>
    </source>
</evidence>
<dbReference type="SUPFAM" id="SSF50249">
    <property type="entry name" value="Nucleic acid-binding proteins"/>
    <property type="match status" value="1"/>
</dbReference>
<organism evidence="5">
    <name type="scientific">Actinomyces succiniciruminis</name>
    <dbReference type="NCBI Taxonomy" id="1522002"/>
    <lineage>
        <taxon>Bacteria</taxon>
        <taxon>Bacillati</taxon>
        <taxon>Actinomycetota</taxon>
        <taxon>Actinomycetes</taxon>
        <taxon>Actinomycetales</taxon>
        <taxon>Actinomycetaceae</taxon>
        <taxon>Actinomyces</taxon>
    </lineage>
</organism>
<feature type="region of interest" description="Disordered" evidence="4">
    <location>
        <begin position="124"/>
        <end position="149"/>
    </location>
</feature>
<feature type="compositionally biased region" description="Polar residues" evidence="4">
    <location>
        <begin position="199"/>
        <end position="211"/>
    </location>
</feature>
<dbReference type="RefSeq" id="WP_210578641.1">
    <property type="nucleotide sequence ID" value="NZ_LK995470.1"/>
</dbReference>
<dbReference type="InterPro" id="IPR000424">
    <property type="entry name" value="Primosome_PriB/ssb"/>
</dbReference>
<accession>A0A1L7RL55</accession>
<feature type="region of interest" description="Disordered" evidence="4">
    <location>
        <begin position="168"/>
        <end position="228"/>
    </location>
</feature>
<dbReference type="EMBL" id="LK995470">
    <property type="protein sequence ID" value="CED90302.1"/>
    <property type="molecule type" value="Genomic_DNA"/>
</dbReference>
<evidence type="ECO:0000256" key="3">
    <source>
        <dbReference type="RuleBase" id="RU000524"/>
    </source>
</evidence>
<name>A0A1L7RL55_9ACTO</name>
<keyword evidence="1 2" id="KW-0238">DNA-binding</keyword>
<evidence type="ECO:0000256" key="4">
    <source>
        <dbReference type="SAM" id="MobiDB-lite"/>
    </source>
</evidence>
<dbReference type="GO" id="GO:0006260">
    <property type="term" value="P:DNA replication"/>
    <property type="evidence" value="ECO:0007669"/>
    <property type="project" value="InterPro"/>
</dbReference>
<dbReference type="Pfam" id="PF00436">
    <property type="entry name" value="SSB"/>
    <property type="match status" value="1"/>
</dbReference>